<name>A0A5M6D941_9BACT</name>
<dbReference type="RefSeq" id="WP_150076626.1">
    <property type="nucleotide sequence ID" value="NZ_VWOX01000005.1"/>
</dbReference>
<evidence type="ECO:0000313" key="2">
    <source>
        <dbReference type="Proteomes" id="UP000324479"/>
    </source>
</evidence>
<accession>A0A5M6D941</accession>
<reference evidence="1 2" key="1">
    <citation type="submission" date="2019-08" db="EMBL/GenBank/DDBJ databases">
        <authorList>
            <person name="Dhanesh K."/>
            <person name="Kumar G."/>
            <person name="Sasikala C."/>
            <person name="Venkata Ramana C."/>
        </authorList>
    </citation>
    <scope>NUCLEOTIDE SEQUENCE [LARGE SCALE GENOMIC DNA]</scope>
    <source>
        <strain evidence="1 2">JC645</strain>
    </source>
</reference>
<organism evidence="1 2">
    <name type="scientific">Roseiconus nitratireducens</name>
    <dbReference type="NCBI Taxonomy" id="2605748"/>
    <lineage>
        <taxon>Bacteria</taxon>
        <taxon>Pseudomonadati</taxon>
        <taxon>Planctomycetota</taxon>
        <taxon>Planctomycetia</taxon>
        <taxon>Pirellulales</taxon>
        <taxon>Pirellulaceae</taxon>
        <taxon>Roseiconus</taxon>
    </lineage>
</organism>
<gene>
    <name evidence="1" type="ORF">FYK55_11950</name>
</gene>
<proteinExistence type="predicted"/>
<dbReference type="AlphaFoldDB" id="A0A5M6D941"/>
<keyword evidence="2" id="KW-1185">Reference proteome</keyword>
<dbReference type="EMBL" id="VWOX01000005">
    <property type="protein sequence ID" value="KAA5543873.1"/>
    <property type="molecule type" value="Genomic_DNA"/>
</dbReference>
<evidence type="ECO:0000313" key="1">
    <source>
        <dbReference type="EMBL" id="KAA5543873.1"/>
    </source>
</evidence>
<protein>
    <submittedName>
        <fullName evidence="1">Uncharacterized protein</fullName>
    </submittedName>
</protein>
<dbReference type="Proteomes" id="UP000324479">
    <property type="component" value="Unassembled WGS sequence"/>
</dbReference>
<comment type="caution">
    <text evidence="1">The sequence shown here is derived from an EMBL/GenBank/DDBJ whole genome shotgun (WGS) entry which is preliminary data.</text>
</comment>
<sequence length="269" mass="29391">MSNRIPSPVETLAGCSWSWHAPAAWLMVALMVAGNAAAAEPAVESAAASNATAFRVRIQILDADTDRPLDQHLVLTDGVRFYDFALNDPHDVTVIDPASGVVTLLSRENQVKATVATQAILATTAQVRAQATERDLESRLGITVQPTKKDNTYSLAFAGYRYEATAAVPSDPMLSPQFAEFTQWAARVNLVRELGPPPFARMTLGQQIAADSLLPETVTLSCTSETVHRKFLSRYNYEVGLSQADQKRIAEVGEMITLYREVPLKSFPR</sequence>